<dbReference type="PROSITE" id="PS50245">
    <property type="entry name" value="CAP_GLY_2"/>
    <property type="match status" value="1"/>
</dbReference>
<organism evidence="5 6">
    <name type="scientific">Pyrenophora teres f. teres</name>
    <dbReference type="NCBI Taxonomy" id="97479"/>
    <lineage>
        <taxon>Eukaryota</taxon>
        <taxon>Fungi</taxon>
        <taxon>Dikarya</taxon>
        <taxon>Ascomycota</taxon>
        <taxon>Pezizomycotina</taxon>
        <taxon>Dothideomycetes</taxon>
        <taxon>Pleosporomycetidae</taxon>
        <taxon>Pleosporales</taxon>
        <taxon>Pleosporineae</taxon>
        <taxon>Pleosporaceae</taxon>
        <taxon>Pyrenophora</taxon>
    </lineage>
</organism>
<sequence>MALQSAADVPLLITSPNSSSERRISPSWSIAHLKARLEPITGVPASCQQLSLRVGSQDAVAVAAADEEQTRLAAFPLQPYAEMTVSASSTLSLHTVGRPVLDRFDMLSSRQLPHFLFPRLSHHHVPGTYSGLLFSSTVMHFATFFFIRPLLPHLLISSPFALALPYSSHASDAEAVGSTRVTGVPRNLILPPPPSLALHWSSLSAQKALAKRRTRGTATPRLTRQHQILPPEHWASLLQAINLGALEHHGSASLPHVVDTRPSAARTDFTDLSSVTKYEMPAAEYEHRSDSVLAWKKAQKLGRFDPDAPSIEQQKIRASEREVEERGLALHGRVRLLPETDARRGTISYIGLVPEIPGIGVWIGVTLDEPTGKNDGSVKGKRYFECGNNCGAFVRPERCEAGDFPPLDMGDEDLEEL</sequence>
<dbReference type="Proteomes" id="UP000472372">
    <property type="component" value="Chromosome 7"/>
</dbReference>
<dbReference type="EMBL" id="HG992983">
    <property type="protein sequence ID" value="CAE7196118.1"/>
    <property type="molecule type" value="Genomic_DNA"/>
</dbReference>
<protein>
    <submittedName>
        <fullName evidence="5">NIP100</fullName>
    </submittedName>
</protein>
<dbReference type="Pfam" id="PF01302">
    <property type="entry name" value="CAP_GLY"/>
    <property type="match status" value="1"/>
</dbReference>
<gene>
    <name evidence="5" type="ORF">PTTW11_08292</name>
</gene>
<dbReference type="PANTHER" id="PTHR18916:SF85">
    <property type="entry name" value="TUBULIN-FOLDING COFACTOR B"/>
    <property type="match status" value="1"/>
</dbReference>
<dbReference type="SUPFAM" id="SSF74924">
    <property type="entry name" value="Cap-Gly domain"/>
    <property type="match status" value="1"/>
</dbReference>
<keyword evidence="3" id="KW-0143">Chaperone</keyword>
<dbReference type="GO" id="GO:0051010">
    <property type="term" value="F:microtubule plus-end binding"/>
    <property type="evidence" value="ECO:0007669"/>
    <property type="project" value="TreeGrafter"/>
</dbReference>
<dbReference type="GO" id="GO:0005938">
    <property type="term" value="C:cell cortex"/>
    <property type="evidence" value="ECO:0007669"/>
    <property type="project" value="TreeGrafter"/>
</dbReference>
<evidence type="ECO:0000256" key="1">
    <source>
        <dbReference type="ARBA" id="ARBA00004496"/>
    </source>
</evidence>
<dbReference type="SUPFAM" id="SSF54236">
    <property type="entry name" value="Ubiquitin-like"/>
    <property type="match status" value="1"/>
</dbReference>
<dbReference type="PROSITE" id="PS00845">
    <property type="entry name" value="CAP_GLY_1"/>
    <property type="match status" value="1"/>
</dbReference>
<proteinExistence type="inferred from homology"/>
<dbReference type="GO" id="GO:0031122">
    <property type="term" value="P:cytoplasmic microtubule organization"/>
    <property type="evidence" value="ECO:0007669"/>
    <property type="project" value="TreeGrafter"/>
</dbReference>
<dbReference type="InterPro" id="IPR000626">
    <property type="entry name" value="Ubiquitin-like_dom"/>
</dbReference>
<evidence type="ECO:0000256" key="4">
    <source>
        <dbReference type="ARBA" id="ARBA00025779"/>
    </source>
</evidence>
<keyword evidence="2" id="KW-0963">Cytoplasm</keyword>
<dbReference type="Pfam" id="PF14560">
    <property type="entry name" value="Ubiquitin_2"/>
    <property type="match status" value="1"/>
</dbReference>
<dbReference type="Gene3D" id="3.10.20.90">
    <property type="entry name" value="Phosphatidylinositol 3-kinase Catalytic Subunit, Chain A, domain 1"/>
    <property type="match status" value="1"/>
</dbReference>
<accession>A0A6S6W9R6</accession>
<dbReference type="GO" id="GO:0005634">
    <property type="term" value="C:nucleus"/>
    <property type="evidence" value="ECO:0007669"/>
    <property type="project" value="TreeGrafter"/>
</dbReference>
<dbReference type="InterPro" id="IPR036859">
    <property type="entry name" value="CAP-Gly_dom_sf"/>
</dbReference>
<evidence type="ECO:0000256" key="2">
    <source>
        <dbReference type="ARBA" id="ARBA00022490"/>
    </source>
</evidence>
<evidence type="ECO:0000256" key="3">
    <source>
        <dbReference type="ARBA" id="ARBA00023186"/>
    </source>
</evidence>
<dbReference type="InterPro" id="IPR000938">
    <property type="entry name" value="CAP-Gly_domain"/>
</dbReference>
<dbReference type="PANTHER" id="PTHR18916">
    <property type="entry name" value="DYNACTIN 1-RELATED MICROTUBULE-BINDING"/>
    <property type="match status" value="1"/>
</dbReference>
<reference evidence="5" key="1">
    <citation type="submission" date="2021-02" db="EMBL/GenBank/DDBJ databases">
        <authorList>
            <person name="Syme A R."/>
            <person name="Syme A R."/>
            <person name="Moolhuijzen P."/>
        </authorList>
    </citation>
    <scope>NUCLEOTIDE SEQUENCE</scope>
    <source>
        <strain evidence="5">W1-1</strain>
    </source>
</reference>
<dbReference type="GO" id="GO:0035371">
    <property type="term" value="C:microtubule plus-end"/>
    <property type="evidence" value="ECO:0007669"/>
    <property type="project" value="TreeGrafter"/>
</dbReference>
<dbReference type="Gene3D" id="2.30.30.190">
    <property type="entry name" value="CAP Gly-rich-like domain"/>
    <property type="match status" value="1"/>
</dbReference>
<dbReference type="SMART" id="SM01052">
    <property type="entry name" value="CAP_GLY"/>
    <property type="match status" value="1"/>
</dbReference>
<comment type="similarity">
    <text evidence="4">Belongs to the TBCB family.</text>
</comment>
<evidence type="ECO:0000313" key="6">
    <source>
        <dbReference type="Proteomes" id="UP000472372"/>
    </source>
</evidence>
<name>A0A6S6W9R6_9PLEO</name>
<dbReference type="AlphaFoldDB" id="A0A6S6W9R6"/>
<evidence type="ECO:0000313" key="5">
    <source>
        <dbReference type="EMBL" id="CAE7196118.1"/>
    </source>
</evidence>
<dbReference type="InterPro" id="IPR029071">
    <property type="entry name" value="Ubiquitin-like_domsf"/>
</dbReference>
<comment type="subcellular location">
    <subcellularLocation>
        <location evidence="1">Cytoplasm</location>
    </subcellularLocation>
</comment>